<protein>
    <recommendedName>
        <fullName evidence="6">Acylamino-acid-releasing enzyme</fullName>
        <ecNumber evidence="5">3.4.19.1</ecNumber>
    </recommendedName>
</protein>
<feature type="domain" description="Peptidase S9 prolyl oligopeptidase catalytic" evidence="9">
    <location>
        <begin position="562"/>
        <end position="786"/>
    </location>
</feature>
<evidence type="ECO:0000256" key="1">
    <source>
        <dbReference type="ARBA" id="ARBA00000721"/>
    </source>
</evidence>
<keyword evidence="8" id="KW-0378">Hydrolase</keyword>
<sequence length="795" mass="87072">MTTTLDDAQLQRLSDLFTEVNASSQTLYAGFLDVDSAQNAANVQLVWGKKDLINNATVKYHSQYHVASVQSDKPVLLRSGVPSGWDVALTSVSPSKRFVVTLKLEKGSDASAPAEGVFSVFENGELLHTFRASKTLHGTVYTGEREGGITWSHDETKIAYVAEKKVAESGVFFENINSKADKTKSDGDEKKADEKTVHLGGKYEYQDDWGEQYVGKKTGGIFIATLATGKIHEIKGIADNLTCADVLFTPNDDGLVFAGTETDNPKRLGIIYCYNRPITLYHYAFNTEDVTQEGVVTQLMLEPSDEASKTIATMRSPRFSPDGTKLVFLATRDVATHNTCSQLVLVDWATKRTTTLIDIVDEPEPNYTNNPTTAFNGLFIGSLSKKCWSSDGQWIFFGTQLGARQVWKYVNMSTKEIKSPSYVEGALVAAESVLDRVDDWFLVSLSSPVRPTSVFLVNVDLATGAYKQSPIAVVDQQGKAKYVGSWKVLPVPVSVSDVPAEKKAQPEVSEVLKPHLLPLTTSTSDFEASVWLPSSDAPAAGYPVVLDVHGGPHGNSPVMYRVMFEYLTALGFAIVSVNYRGSTGYGFRPLESLIGRVGTQDVYDSHYGLLHVLETSGFPLDKTKVHCSGGSHGGFLVAHFITQFPGFYRSTVARNPVVNITSQFFTSDIPDWGLAVTGVARFDAVHTTQALARQAKEKKLAPLTAAARAEILTKWWQHSPMSNDLSQATTPVLFGIGGKDRRVPPTQGLELRDALKALGVATRTLWYPEDNHPLDTLQAYGDFSVNWAAWLLQYN</sequence>
<evidence type="ECO:0000256" key="4">
    <source>
        <dbReference type="ARBA" id="ARBA00011881"/>
    </source>
</evidence>
<dbReference type="EMBL" id="SPLM01000001">
    <property type="protein sequence ID" value="TMW69537.1"/>
    <property type="molecule type" value="Genomic_DNA"/>
</dbReference>
<dbReference type="Pfam" id="PF00326">
    <property type="entry name" value="Peptidase_S9"/>
    <property type="match status" value="1"/>
</dbReference>
<proteinExistence type="inferred from homology"/>
<dbReference type="SUPFAM" id="SSF82171">
    <property type="entry name" value="DPP6 N-terminal domain-like"/>
    <property type="match status" value="1"/>
</dbReference>
<dbReference type="GO" id="GO:0006508">
    <property type="term" value="P:proteolysis"/>
    <property type="evidence" value="ECO:0007669"/>
    <property type="project" value="InterPro"/>
</dbReference>
<dbReference type="Pfam" id="PF19283">
    <property type="entry name" value="APEH_N"/>
    <property type="match status" value="1"/>
</dbReference>
<evidence type="ECO:0000256" key="5">
    <source>
        <dbReference type="ARBA" id="ARBA00012917"/>
    </source>
</evidence>
<dbReference type="GO" id="GO:0008242">
    <property type="term" value="F:omega peptidase activity"/>
    <property type="evidence" value="ECO:0007669"/>
    <property type="project" value="UniProtKB-EC"/>
</dbReference>
<evidence type="ECO:0000256" key="8">
    <source>
        <dbReference type="ARBA" id="ARBA00022801"/>
    </source>
</evidence>
<dbReference type="Proteomes" id="UP000794436">
    <property type="component" value="Unassembled WGS sequence"/>
</dbReference>
<dbReference type="SUPFAM" id="SSF53474">
    <property type="entry name" value="alpha/beta-Hydrolases"/>
    <property type="match status" value="1"/>
</dbReference>
<evidence type="ECO:0000259" key="9">
    <source>
        <dbReference type="Pfam" id="PF00326"/>
    </source>
</evidence>
<keyword evidence="12" id="KW-1185">Reference proteome</keyword>
<dbReference type="InterPro" id="IPR011042">
    <property type="entry name" value="6-blade_b-propeller_TolB-like"/>
</dbReference>
<comment type="subcellular location">
    <subcellularLocation>
        <location evidence="2">Cytoplasm</location>
    </subcellularLocation>
</comment>
<dbReference type="EC" id="3.4.19.1" evidence="5"/>
<comment type="subunit">
    <text evidence="4">Homotetramer.</text>
</comment>
<gene>
    <name evidence="11" type="ORF">Poli38472_001693</name>
</gene>
<dbReference type="GO" id="GO:0005737">
    <property type="term" value="C:cytoplasm"/>
    <property type="evidence" value="ECO:0007669"/>
    <property type="project" value="UniProtKB-SubCell"/>
</dbReference>
<dbReference type="AlphaFoldDB" id="A0A8K1CV97"/>
<evidence type="ECO:0000256" key="2">
    <source>
        <dbReference type="ARBA" id="ARBA00004496"/>
    </source>
</evidence>
<reference evidence="11" key="1">
    <citation type="submission" date="2019-03" db="EMBL/GenBank/DDBJ databases">
        <title>Long read genome sequence of the mycoparasitic Pythium oligandrum ATCC 38472 isolated from sugarbeet rhizosphere.</title>
        <authorList>
            <person name="Gaulin E."/>
        </authorList>
    </citation>
    <scope>NUCLEOTIDE SEQUENCE</scope>
    <source>
        <strain evidence="11">ATCC 38472_TT</strain>
    </source>
</reference>
<comment type="caution">
    <text evidence="11">The sequence shown here is derived from an EMBL/GenBank/DDBJ whole genome shotgun (WGS) entry which is preliminary data.</text>
</comment>
<dbReference type="Gene3D" id="3.40.50.1820">
    <property type="entry name" value="alpha/beta hydrolase"/>
    <property type="match status" value="1"/>
</dbReference>
<comment type="similarity">
    <text evidence="3">Belongs to the peptidase S9C family.</text>
</comment>
<dbReference type="PANTHER" id="PTHR42776">
    <property type="entry name" value="SERINE PEPTIDASE S9 FAMILY MEMBER"/>
    <property type="match status" value="1"/>
</dbReference>
<evidence type="ECO:0000256" key="3">
    <source>
        <dbReference type="ARBA" id="ARBA00010040"/>
    </source>
</evidence>
<dbReference type="Gene3D" id="2.120.10.30">
    <property type="entry name" value="TolB, C-terminal domain"/>
    <property type="match status" value="1"/>
</dbReference>
<dbReference type="InterPro" id="IPR045550">
    <property type="entry name" value="AARE_N"/>
</dbReference>
<evidence type="ECO:0000256" key="7">
    <source>
        <dbReference type="ARBA" id="ARBA00022490"/>
    </source>
</evidence>
<dbReference type="GO" id="GO:0004252">
    <property type="term" value="F:serine-type endopeptidase activity"/>
    <property type="evidence" value="ECO:0007669"/>
    <property type="project" value="TreeGrafter"/>
</dbReference>
<evidence type="ECO:0000259" key="10">
    <source>
        <dbReference type="Pfam" id="PF19283"/>
    </source>
</evidence>
<feature type="domain" description="Acylamino-acid-releasing enzyme N-terminal" evidence="10">
    <location>
        <begin position="11"/>
        <end position="454"/>
    </location>
</feature>
<keyword evidence="7" id="KW-0963">Cytoplasm</keyword>
<comment type="catalytic activity">
    <reaction evidence="1">
        <text>Cleavage of an N-acetyl or N-formyl amino acid from the N-terminus of a polypeptide.</text>
        <dbReference type="EC" id="3.4.19.1"/>
    </reaction>
</comment>
<organism evidence="11 12">
    <name type="scientific">Pythium oligandrum</name>
    <name type="common">Mycoparasitic fungus</name>
    <dbReference type="NCBI Taxonomy" id="41045"/>
    <lineage>
        <taxon>Eukaryota</taxon>
        <taxon>Sar</taxon>
        <taxon>Stramenopiles</taxon>
        <taxon>Oomycota</taxon>
        <taxon>Peronosporomycetes</taxon>
        <taxon>Pythiales</taxon>
        <taxon>Pythiaceae</taxon>
        <taxon>Pythium</taxon>
    </lineage>
</organism>
<evidence type="ECO:0000256" key="6">
    <source>
        <dbReference type="ARBA" id="ARBA00018421"/>
    </source>
</evidence>
<dbReference type="InterPro" id="IPR029058">
    <property type="entry name" value="AB_hydrolase_fold"/>
</dbReference>
<accession>A0A8K1CV97</accession>
<evidence type="ECO:0000313" key="12">
    <source>
        <dbReference type="Proteomes" id="UP000794436"/>
    </source>
</evidence>
<name>A0A8K1CV97_PYTOL</name>
<dbReference type="InterPro" id="IPR001375">
    <property type="entry name" value="Peptidase_S9_cat"/>
</dbReference>
<dbReference type="PANTHER" id="PTHR42776:SF4">
    <property type="entry name" value="ACYLAMINO-ACID-RELEASING ENZYME"/>
    <property type="match status" value="1"/>
</dbReference>
<dbReference type="OrthoDB" id="416344at2759"/>
<evidence type="ECO:0000313" key="11">
    <source>
        <dbReference type="EMBL" id="TMW69537.1"/>
    </source>
</evidence>